<comment type="caution">
    <text evidence="3">The sequence shown here is derived from an EMBL/GenBank/DDBJ whole genome shotgun (WGS) entry which is preliminary data.</text>
</comment>
<evidence type="ECO:0000256" key="1">
    <source>
        <dbReference type="ARBA" id="ARBA00022529"/>
    </source>
</evidence>
<sequence length="60" mass="6698">NMAFNLGQHRLGEFVKMWAAIRAEDWEKAAVEMLDSTWAGQVGPRAPRLARRMARGSAPS</sequence>
<dbReference type="EMBL" id="LAZR01007859">
    <property type="protein sequence ID" value="KKM82461.1"/>
    <property type="molecule type" value="Genomic_DNA"/>
</dbReference>
<organism evidence="3">
    <name type="scientific">marine sediment metagenome</name>
    <dbReference type="NCBI Taxonomy" id="412755"/>
    <lineage>
        <taxon>unclassified sequences</taxon>
        <taxon>metagenomes</taxon>
        <taxon>ecological metagenomes</taxon>
    </lineage>
</organism>
<evidence type="ECO:0000256" key="2">
    <source>
        <dbReference type="ARBA" id="ARBA00022638"/>
    </source>
</evidence>
<dbReference type="InterPro" id="IPR023346">
    <property type="entry name" value="Lysozyme-like_dom_sf"/>
</dbReference>
<keyword evidence="1" id="KW-0929">Antimicrobial</keyword>
<dbReference type="SUPFAM" id="SSF53955">
    <property type="entry name" value="Lysozyme-like"/>
    <property type="match status" value="1"/>
</dbReference>
<feature type="non-terminal residue" evidence="3">
    <location>
        <position position="1"/>
    </location>
</feature>
<reference evidence="3" key="1">
    <citation type="journal article" date="2015" name="Nature">
        <title>Complex archaea that bridge the gap between prokaryotes and eukaryotes.</title>
        <authorList>
            <person name="Spang A."/>
            <person name="Saw J.H."/>
            <person name="Jorgensen S.L."/>
            <person name="Zaremba-Niedzwiedzka K."/>
            <person name="Martijn J."/>
            <person name="Lind A.E."/>
            <person name="van Eijk R."/>
            <person name="Schleper C."/>
            <person name="Guy L."/>
            <person name="Ettema T.J."/>
        </authorList>
    </citation>
    <scope>NUCLEOTIDE SEQUENCE</scope>
</reference>
<dbReference type="InterPro" id="IPR023347">
    <property type="entry name" value="Lysozyme_dom_sf"/>
</dbReference>
<protein>
    <recommendedName>
        <fullName evidence="4">Lysozyme</fullName>
    </recommendedName>
</protein>
<dbReference type="GO" id="GO:0031640">
    <property type="term" value="P:killing of cells of another organism"/>
    <property type="evidence" value="ECO:0007669"/>
    <property type="project" value="UniProtKB-KW"/>
</dbReference>
<evidence type="ECO:0000313" key="3">
    <source>
        <dbReference type="EMBL" id="KKM82461.1"/>
    </source>
</evidence>
<accession>A0A0F9L595</accession>
<dbReference type="GO" id="GO:0003796">
    <property type="term" value="F:lysozyme activity"/>
    <property type="evidence" value="ECO:0007669"/>
    <property type="project" value="InterPro"/>
</dbReference>
<proteinExistence type="predicted"/>
<dbReference type="Gene3D" id="1.10.530.40">
    <property type="match status" value="1"/>
</dbReference>
<dbReference type="AlphaFoldDB" id="A0A0F9L595"/>
<name>A0A0F9L595_9ZZZZ</name>
<gene>
    <name evidence="3" type="ORF">LCGC14_1319200</name>
</gene>
<evidence type="ECO:0008006" key="4">
    <source>
        <dbReference type="Google" id="ProtNLM"/>
    </source>
</evidence>
<keyword evidence="2" id="KW-0081">Bacteriolytic enzyme</keyword>
<dbReference type="GO" id="GO:0042742">
    <property type="term" value="P:defense response to bacterium"/>
    <property type="evidence" value="ECO:0007669"/>
    <property type="project" value="UniProtKB-KW"/>
</dbReference>